<evidence type="ECO:0000313" key="2">
    <source>
        <dbReference type="EMBL" id="BBC35851.1"/>
    </source>
</evidence>
<evidence type="ECO:0000256" key="1">
    <source>
        <dbReference type="SAM" id="MobiDB-lite"/>
    </source>
</evidence>
<dbReference type="Proteomes" id="UP001321542">
    <property type="component" value="Chromosome"/>
</dbReference>
<gene>
    <name evidence="2" type="ORF">SGFS_071450</name>
</gene>
<protein>
    <submittedName>
        <fullName evidence="2">Uncharacterized protein</fullName>
    </submittedName>
</protein>
<evidence type="ECO:0000313" key="3">
    <source>
        <dbReference type="Proteomes" id="UP001321542"/>
    </source>
</evidence>
<dbReference type="EMBL" id="AP018448">
    <property type="protein sequence ID" value="BBC35851.1"/>
    <property type="molecule type" value="Genomic_DNA"/>
</dbReference>
<feature type="compositionally biased region" description="Pro residues" evidence="1">
    <location>
        <begin position="1"/>
        <end position="24"/>
    </location>
</feature>
<keyword evidence="3" id="KW-1185">Reference proteome</keyword>
<name>A0ABM7FH04_9ACTN</name>
<proteinExistence type="predicted"/>
<reference evidence="2 3" key="1">
    <citation type="journal article" date="2010" name="ChemBioChem">
        <title>Cloning and characterization of the biosynthetic gene cluster of 16-membered macrolide antibiotic FD-891: involvement of a dual functional cytochrome P450 monooxygenase catalyzing epoxidation and hydroxylation.</title>
        <authorList>
            <person name="Kudo F."/>
            <person name="Motegi A."/>
            <person name="Mizoue K."/>
            <person name="Eguchi T."/>
        </authorList>
    </citation>
    <scope>NUCLEOTIDE SEQUENCE [LARGE SCALE GENOMIC DNA]</scope>
    <source>
        <strain evidence="2 3">A-8890</strain>
    </source>
</reference>
<feature type="region of interest" description="Disordered" evidence="1">
    <location>
        <begin position="1"/>
        <end position="67"/>
    </location>
</feature>
<sequence length="67" mass="7054">MNPQHPAPEKPPAPEASSPRPPVPDTGSGRGTKDDGRKAVLSALSEAHPAHRDTCPLRNPQEERAAA</sequence>
<organism evidence="2 3">
    <name type="scientific">Streptomyces graminofaciens</name>
    <dbReference type="NCBI Taxonomy" id="68212"/>
    <lineage>
        <taxon>Bacteria</taxon>
        <taxon>Bacillati</taxon>
        <taxon>Actinomycetota</taxon>
        <taxon>Actinomycetes</taxon>
        <taxon>Kitasatosporales</taxon>
        <taxon>Streptomycetaceae</taxon>
        <taxon>Streptomyces</taxon>
    </lineage>
</organism>
<accession>A0ABM7FH04</accession>
<feature type="compositionally biased region" description="Basic and acidic residues" evidence="1">
    <location>
        <begin position="48"/>
        <end position="67"/>
    </location>
</feature>
<reference evidence="2 3" key="2">
    <citation type="journal article" date="2023" name="ChemBioChem">
        <title>Acyltransferase Domain Exchange between Two Independent Type I Polyketide Synthases in the Same Producer Strain of Macrolide Antibiotics.</title>
        <authorList>
            <person name="Kudo F."/>
            <person name="Kishikawa K."/>
            <person name="Tsuboi K."/>
            <person name="Kido T."/>
            <person name="Usui T."/>
            <person name="Hashimoto J."/>
            <person name="Shin-Ya K."/>
            <person name="Miyanaga A."/>
            <person name="Eguchi T."/>
        </authorList>
    </citation>
    <scope>NUCLEOTIDE SEQUENCE [LARGE SCALE GENOMIC DNA]</scope>
    <source>
        <strain evidence="2 3">A-8890</strain>
    </source>
</reference>